<sequence length="220" mass="24582">MALEKIDKIKKVSTKLEPQTRIHEPNKDYFDALMQQQRVTAEKVEASSKDASEKAGATLFDEVQNLNRRPDIATRSSPNELVAQAEDVIAQIDTLKTKLETPELNIKSSVQTLLRNKLNHIDENLKVALDKTGTEVAKPERSDGMSKPIDRFLGLLTHSQNQLETLASDVKAMAVENEMSPASMLLIQIKVAKVQQEIELFTSMLNKALESTKTIMNVQV</sequence>
<protein>
    <submittedName>
        <fullName evidence="1">Uncharacterized protein</fullName>
    </submittedName>
</protein>
<reference evidence="1 2" key="1">
    <citation type="journal article" date="2010" name="PLoS ONE">
        <title>The Waddlia genome: a window into chlamydial biology.</title>
        <authorList>
            <person name="Bertelli C."/>
            <person name="Collyn F."/>
            <person name="Croxatto A."/>
            <person name="Ruckert C."/>
            <person name="Polkinghorne A."/>
            <person name="Kebbi-Beghdadi C."/>
            <person name="Goesmann A."/>
            <person name="Vaughan L."/>
            <person name="Greub G."/>
        </authorList>
    </citation>
    <scope>NUCLEOTIDE SEQUENCE [LARGE SCALE GENOMIC DNA]</scope>
    <source>
        <strain evidence="2">ATCC VR-1470 / WSU 86-1044</strain>
    </source>
</reference>
<dbReference type="RefSeq" id="WP_013182666.1">
    <property type="nucleotide sequence ID" value="NC_014225.1"/>
</dbReference>
<evidence type="ECO:0000313" key="2">
    <source>
        <dbReference type="Proteomes" id="UP000001505"/>
    </source>
</evidence>
<evidence type="ECO:0000313" key="1">
    <source>
        <dbReference type="EMBL" id="ADI38960.1"/>
    </source>
</evidence>
<accession>D6YSB5</accession>
<dbReference type="KEGG" id="wch:wcw_1615"/>
<name>D6YSB5_WADCW</name>
<dbReference type="STRING" id="716544.wcw_1615"/>
<gene>
    <name evidence="1" type="ordered locus">wcw_1615</name>
</gene>
<dbReference type="Proteomes" id="UP000001505">
    <property type="component" value="Chromosome"/>
</dbReference>
<dbReference type="AlphaFoldDB" id="D6YSB5"/>
<organism evidence="1 2">
    <name type="scientific">Waddlia chondrophila (strain ATCC VR-1470 / WSU 86-1044)</name>
    <dbReference type="NCBI Taxonomy" id="716544"/>
    <lineage>
        <taxon>Bacteria</taxon>
        <taxon>Pseudomonadati</taxon>
        <taxon>Chlamydiota</taxon>
        <taxon>Chlamydiia</taxon>
        <taxon>Parachlamydiales</taxon>
        <taxon>Waddliaceae</taxon>
        <taxon>Waddlia</taxon>
    </lineage>
</organism>
<dbReference type="EMBL" id="CP001928">
    <property type="protein sequence ID" value="ADI38960.1"/>
    <property type="molecule type" value="Genomic_DNA"/>
</dbReference>
<dbReference type="OrthoDB" id="21587at2"/>
<dbReference type="eggNOG" id="ENOG5032R42">
    <property type="taxonomic scope" value="Bacteria"/>
</dbReference>
<proteinExistence type="predicted"/>
<dbReference type="HOGENOM" id="CLU_085698_0_0_0"/>
<keyword evidence="2" id="KW-1185">Reference proteome</keyword>